<feature type="domain" description="Fimbrial-type adhesion" evidence="2">
    <location>
        <begin position="28"/>
        <end position="162"/>
    </location>
</feature>
<dbReference type="InterPro" id="IPR050263">
    <property type="entry name" value="Bact_Fimbrial_Adh_Pro"/>
</dbReference>
<accession>A0A3R9G5E6</accession>
<dbReference type="InterPro" id="IPR000259">
    <property type="entry name" value="Adhesion_dom_fimbrial"/>
</dbReference>
<keyword evidence="1" id="KW-0732">Signal</keyword>
<feature type="signal peptide" evidence="1">
    <location>
        <begin position="1"/>
        <end position="22"/>
    </location>
</feature>
<dbReference type="EMBL" id="RHXB01000013">
    <property type="protein sequence ID" value="RSE23487.1"/>
    <property type="molecule type" value="Genomic_DNA"/>
</dbReference>
<dbReference type="PANTHER" id="PTHR33420:SF33">
    <property type="entry name" value="MINOR FIMBRIAL SUBUNIT"/>
    <property type="match status" value="1"/>
</dbReference>
<dbReference type="InterPro" id="IPR036937">
    <property type="entry name" value="Adhesion_dom_fimbrial_sf"/>
</dbReference>
<dbReference type="PANTHER" id="PTHR33420">
    <property type="entry name" value="FIMBRIAL SUBUNIT ELFA-RELATED"/>
    <property type="match status" value="1"/>
</dbReference>
<comment type="caution">
    <text evidence="3">The sequence shown here is derived from an EMBL/GenBank/DDBJ whole genome shotgun (WGS) entry which is preliminary data.</text>
</comment>
<dbReference type="GO" id="GO:0009289">
    <property type="term" value="C:pilus"/>
    <property type="evidence" value="ECO:0007669"/>
    <property type="project" value="InterPro"/>
</dbReference>
<dbReference type="GO" id="GO:0043709">
    <property type="term" value="P:cell adhesion involved in single-species biofilm formation"/>
    <property type="evidence" value="ECO:0007669"/>
    <property type="project" value="TreeGrafter"/>
</dbReference>
<evidence type="ECO:0000313" key="4">
    <source>
        <dbReference type="Proteomes" id="UP000275331"/>
    </source>
</evidence>
<organism evidence="3 4">
    <name type="scientific">Atlantibacter subterraneus</name>
    <dbReference type="NCBI Taxonomy" id="255519"/>
    <lineage>
        <taxon>Bacteria</taxon>
        <taxon>Pseudomonadati</taxon>
        <taxon>Pseudomonadota</taxon>
        <taxon>Gammaproteobacteria</taxon>
        <taxon>Enterobacterales</taxon>
        <taxon>Enterobacteriaceae</taxon>
        <taxon>Atlantibacter</taxon>
    </lineage>
</organism>
<dbReference type="RefSeq" id="WP_125294586.1">
    <property type="nucleotide sequence ID" value="NZ_RHWZ01000011.1"/>
</dbReference>
<evidence type="ECO:0000259" key="2">
    <source>
        <dbReference type="Pfam" id="PF00419"/>
    </source>
</evidence>
<dbReference type="Gene3D" id="2.60.40.1090">
    <property type="entry name" value="Fimbrial-type adhesion domain"/>
    <property type="match status" value="1"/>
</dbReference>
<protein>
    <submittedName>
        <fullName evidence="3">Pilus assembly protein</fullName>
    </submittedName>
</protein>
<feature type="chain" id="PRO_5018658356" evidence="1">
    <location>
        <begin position="23"/>
        <end position="163"/>
    </location>
</feature>
<evidence type="ECO:0000313" key="3">
    <source>
        <dbReference type="EMBL" id="RSE23487.1"/>
    </source>
</evidence>
<dbReference type="InterPro" id="IPR008966">
    <property type="entry name" value="Adhesion_dom_sf"/>
</dbReference>
<dbReference type="SUPFAM" id="SSF49401">
    <property type="entry name" value="Bacterial adhesins"/>
    <property type="match status" value="1"/>
</dbReference>
<dbReference type="PRINTS" id="PR01613">
    <property type="entry name" value="FIMBRIALPAPF"/>
</dbReference>
<evidence type="ECO:0000256" key="1">
    <source>
        <dbReference type="SAM" id="SignalP"/>
    </source>
</evidence>
<dbReference type="Proteomes" id="UP000275331">
    <property type="component" value="Unassembled WGS sequence"/>
</dbReference>
<dbReference type="InterPro" id="IPR005430">
    <property type="entry name" value="P_pili_tip_PapF"/>
</dbReference>
<gene>
    <name evidence="3" type="ORF">EGT71_17995</name>
</gene>
<reference evidence="3 4" key="1">
    <citation type="submission" date="2018-10" db="EMBL/GenBank/DDBJ databases">
        <title>Transmission dynamics of multidrug resistant bacteria on intensive care unit surfaces.</title>
        <authorList>
            <person name="D'Souza A.W."/>
            <person name="Potter R.F."/>
            <person name="Wallace M."/>
            <person name="Shupe A."/>
            <person name="Patel S."/>
            <person name="Sun S."/>
            <person name="Gul D."/>
            <person name="Kwon J.H."/>
            <person name="Andleeb S."/>
            <person name="Burnham C.-A.D."/>
            <person name="Dantas G."/>
        </authorList>
    </citation>
    <scope>NUCLEOTIDE SEQUENCE [LARGE SCALE GENOMIC DNA]</scope>
    <source>
        <strain evidence="3 4">AS_373</strain>
    </source>
</reference>
<sequence length="163" mass="17085">MKPLLTALLVAATGGLVQAASAQDVNMTFHGTLVAPPCTISNGQTIEVDFGDDLGVEKIDGNNYKQNVNYSITCTTGYTPYNLAIVVDTASPASFDSSAIQTDKPDLGIRILVDGQPATFAQRVAVSDSTTPPKIEAVPVQSLGVMLSAGTFEASMTLRVDYI</sequence>
<dbReference type="Pfam" id="PF00419">
    <property type="entry name" value="Fimbrial"/>
    <property type="match status" value="1"/>
</dbReference>
<proteinExistence type="predicted"/>
<dbReference type="AlphaFoldDB" id="A0A3R9G5E6"/>
<name>A0A3R9G5E6_9ENTR</name>
<dbReference type="OrthoDB" id="7018672at2"/>